<dbReference type="AlphaFoldDB" id="A0A7S2LWU2"/>
<accession>A0A7S2LWU2</accession>
<gene>
    <name evidence="1" type="ORF">SMAR0320_LOCUS16799</name>
</gene>
<sequence length="128" mass="14010">MSSVRCSSSSSSKYIQPTYSKPRFNDFSYTAESSSCLYRIMSSSRPKSTLADGGLLAGEFVEALLNDIIGDESVTVMTREDDLFMRAAIPAGLTRRRRGERSAKPDADGSVEANKMATIVAKVTKVRR</sequence>
<dbReference type="EMBL" id="HBGZ01023640">
    <property type="protein sequence ID" value="CAD9618664.1"/>
    <property type="molecule type" value="Transcribed_RNA"/>
</dbReference>
<organism evidence="1">
    <name type="scientific">Skeletonema marinoi</name>
    <dbReference type="NCBI Taxonomy" id="267567"/>
    <lineage>
        <taxon>Eukaryota</taxon>
        <taxon>Sar</taxon>
        <taxon>Stramenopiles</taxon>
        <taxon>Ochrophyta</taxon>
        <taxon>Bacillariophyta</taxon>
        <taxon>Coscinodiscophyceae</taxon>
        <taxon>Thalassiosirophycidae</taxon>
        <taxon>Thalassiosirales</taxon>
        <taxon>Skeletonemataceae</taxon>
        <taxon>Skeletonema</taxon>
        <taxon>Skeletonema marinoi-dohrnii complex</taxon>
    </lineage>
</organism>
<reference evidence="1" key="1">
    <citation type="submission" date="2021-01" db="EMBL/GenBank/DDBJ databases">
        <authorList>
            <person name="Corre E."/>
            <person name="Pelletier E."/>
            <person name="Niang G."/>
            <person name="Scheremetjew M."/>
            <person name="Finn R."/>
            <person name="Kale V."/>
            <person name="Holt S."/>
            <person name="Cochrane G."/>
            <person name="Meng A."/>
            <person name="Brown T."/>
            <person name="Cohen L."/>
        </authorList>
    </citation>
    <scope>NUCLEOTIDE SEQUENCE</scope>
    <source>
        <strain evidence="1">SM1012Den-03</strain>
    </source>
</reference>
<protein>
    <submittedName>
        <fullName evidence="1">Uncharacterized protein</fullName>
    </submittedName>
</protein>
<evidence type="ECO:0000313" key="1">
    <source>
        <dbReference type="EMBL" id="CAD9618664.1"/>
    </source>
</evidence>
<proteinExistence type="predicted"/>
<name>A0A7S2LWU2_9STRA</name>